<gene>
    <name evidence="2" type="ORF">LKD36_14450</name>
</gene>
<proteinExistence type="predicted"/>
<dbReference type="EMBL" id="JAJEPS010000019">
    <property type="protein sequence ID" value="MCC2127361.1"/>
    <property type="molecule type" value="Genomic_DNA"/>
</dbReference>
<keyword evidence="1" id="KW-0472">Membrane</keyword>
<accession>A0AAE3ACC7</accession>
<evidence type="ECO:0008006" key="4">
    <source>
        <dbReference type="Google" id="ProtNLM"/>
    </source>
</evidence>
<keyword evidence="3" id="KW-1185">Reference proteome</keyword>
<evidence type="ECO:0000313" key="3">
    <source>
        <dbReference type="Proteomes" id="UP001198220"/>
    </source>
</evidence>
<feature type="transmembrane region" description="Helical" evidence="1">
    <location>
        <begin position="6"/>
        <end position="27"/>
    </location>
</feature>
<reference evidence="2 3" key="1">
    <citation type="submission" date="2021-10" db="EMBL/GenBank/DDBJ databases">
        <title>Anaerobic single-cell dispensing facilitates the cultivation of human gut bacteria.</title>
        <authorList>
            <person name="Afrizal A."/>
        </authorList>
    </citation>
    <scope>NUCLEOTIDE SEQUENCE [LARGE SCALE GENOMIC DNA]</scope>
    <source>
        <strain evidence="2 3">CLA-AA-H276</strain>
    </source>
</reference>
<protein>
    <recommendedName>
        <fullName evidence="4">Pilus assembly protein</fullName>
    </recommendedName>
</protein>
<comment type="caution">
    <text evidence="2">The sequence shown here is derived from an EMBL/GenBank/DDBJ whole genome shotgun (WGS) entry which is preliminary data.</text>
</comment>
<evidence type="ECO:0000256" key="1">
    <source>
        <dbReference type="SAM" id="Phobius"/>
    </source>
</evidence>
<dbReference type="RefSeq" id="WP_308460035.1">
    <property type="nucleotide sequence ID" value="NZ_JAJEPS010000019.1"/>
</dbReference>
<evidence type="ECO:0000313" key="2">
    <source>
        <dbReference type="EMBL" id="MCC2127361.1"/>
    </source>
</evidence>
<dbReference type="AlphaFoldDB" id="A0AAE3ACC7"/>
<keyword evidence="1" id="KW-0812">Transmembrane</keyword>
<organism evidence="2 3">
    <name type="scientific">Hominiventricola filiformis</name>
    <dbReference type="NCBI Taxonomy" id="2885352"/>
    <lineage>
        <taxon>Bacteria</taxon>
        <taxon>Bacillati</taxon>
        <taxon>Bacillota</taxon>
        <taxon>Clostridia</taxon>
        <taxon>Lachnospirales</taxon>
        <taxon>Lachnospiraceae</taxon>
        <taxon>Hominiventricola</taxon>
    </lineage>
</organism>
<keyword evidence="1" id="KW-1133">Transmembrane helix</keyword>
<name>A0AAE3ACC7_9FIRM</name>
<sequence>MTLEAAMAVPFFLCAVTALLYLFVFTAQNGQAYRRLMEKAEMLAVTAGQITGDDPYIRLYDYETAELPFVSLFPVRNPVIRKVEIRGWTGYTGETFAGNGQEEMVYKTPGGEVYHKSRDCTYLKLSVHMVSAAELPNCRNESGGKYGPCEYCVRKESPGRMVYIADYGISYHNSRNCQGLKRTVMAVPLSHTEGLRCCSRCGA</sequence>
<dbReference type="Proteomes" id="UP001198220">
    <property type="component" value="Unassembled WGS sequence"/>
</dbReference>